<accession>A0AAE0LWC5</accession>
<dbReference type="EMBL" id="JAUEPN010000001">
    <property type="protein sequence ID" value="KAK3300091.1"/>
    <property type="molecule type" value="Genomic_DNA"/>
</dbReference>
<dbReference type="GO" id="GO:0008081">
    <property type="term" value="F:phosphoric diester hydrolase activity"/>
    <property type="evidence" value="ECO:0007669"/>
    <property type="project" value="InterPro"/>
</dbReference>
<feature type="compositionally biased region" description="Low complexity" evidence="1">
    <location>
        <begin position="392"/>
        <end position="404"/>
    </location>
</feature>
<dbReference type="SUPFAM" id="SSF51695">
    <property type="entry name" value="PLC-like phosphodiesterases"/>
    <property type="match status" value="1"/>
</dbReference>
<proteinExistence type="predicted"/>
<dbReference type="GeneID" id="87842781"/>
<evidence type="ECO:0000256" key="1">
    <source>
        <dbReference type="SAM" id="MobiDB-lite"/>
    </source>
</evidence>
<dbReference type="AlphaFoldDB" id="A0AAE0LWC5"/>
<evidence type="ECO:0000313" key="4">
    <source>
        <dbReference type="Proteomes" id="UP001278766"/>
    </source>
</evidence>
<dbReference type="Proteomes" id="UP001278766">
    <property type="component" value="Unassembled WGS sequence"/>
</dbReference>
<feature type="region of interest" description="Disordered" evidence="1">
    <location>
        <begin position="382"/>
        <end position="410"/>
    </location>
</feature>
<dbReference type="PROSITE" id="PS50007">
    <property type="entry name" value="PIPLC_X_DOMAIN"/>
    <property type="match status" value="1"/>
</dbReference>
<dbReference type="InterPro" id="IPR017946">
    <property type="entry name" value="PLC-like_Pdiesterase_TIM-brl"/>
</dbReference>
<reference evidence="3" key="1">
    <citation type="journal article" date="2023" name="Mol. Phylogenet. Evol.">
        <title>Genome-scale phylogeny and comparative genomics of the fungal order Sordariales.</title>
        <authorList>
            <person name="Hensen N."/>
            <person name="Bonometti L."/>
            <person name="Westerberg I."/>
            <person name="Brannstrom I.O."/>
            <person name="Guillou S."/>
            <person name="Cros-Aarteil S."/>
            <person name="Calhoun S."/>
            <person name="Haridas S."/>
            <person name="Kuo A."/>
            <person name="Mondo S."/>
            <person name="Pangilinan J."/>
            <person name="Riley R."/>
            <person name="LaButti K."/>
            <person name="Andreopoulos B."/>
            <person name="Lipzen A."/>
            <person name="Chen C."/>
            <person name="Yan M."/>
            <person name="Daum C."/>
            <person name="Ng V."/>
            <person name="Clum A."/>
            <person name="Steindorff A."/>
            <person name="Ohm R.A."/>
            <person name="Martin F."/>
            <person name="Silar P."/>
            <person name="Natvig D.O."/>
            <person name="Lalanne C."/>
            <person name="Gautier V."/>
            <person name="Ament-Velasquez S.L."/>
            <person name="Kruys A."/>
            <person name="Hutchinson M.I."/>
            <person name="Powell A.J."/>
            <person name="Barry K."/>
            <person name="Miller A.N."/>
            <person name="Grigoriev I.V."/>
            <person name="Debuchy R."/>
            <person name="Gladieux P."/>
            <person name="Hiltunen Thoren M."/>
            <person name="Johannesson H."/>
        </authorList>
    </citation>
    <scope>NUCLEOTIDE SEQUENCE</scope>
    <source>
        <strain evidence="3">CBS 168.71</strain>
    </source>
</reference>
<gene>
    <name evidence="3" type="ORF">B0H64DRAFT_428216</name>
</gene>
<dbReference type="Gene3D" id="3.20.20.190">
    <property type="entry name" value="Phosphatidylinositol (PI) phosphodiesterase"/>
    <property type="match status" value="1"/>
</dbReference>
<organism evidence="3 4">
    <name type="scientific">Chaetomium fimeti</name>
    <dbReference type="NCBI Taxonomy" id="1854472"/>
    <lineage>
        <taxon>Eukaryota</taxon>
        <taxon>Fungi</taxon>
        <taxon>Dikarya</taxon>
        <taxon>Ascomycota</taxon>
        <taxon>Pezizomycotina</taxon>
        <taxon>Sordariomycetes</taxon>
        <taxon>Sordariomycetidae</taxon>
        <taxon>Sordariales</taxon>
        <taxon>Chaetomiaceae</taxon>
        <taxon>Chaetomium</taxon>
    </lineage>
</organism>
<reference evidence="3" key="2">
    <citation type="submission" date="2023-06" db="EMBL/GenBank/DDBJ databases">
        <authorList>
            <consortium name="Lawrence Berkeley National Laboratory"/>
            <person name="Haridas S."/>
            <person name="Hensen N."/>
            <person name="Bonometti L."/>
            <person name="Westerberg I."/>
            <person name="Brannstrom I.O."/>
            <person name="Guillou S."/>
            <person name="Cros-Aarteil S."/>
            <person name="Calhoun S."/>
            <person name="Kuo A."/>
            <person name="Mondo S."/>
            <person name="Pangilinan J."/>
            <person name="Riley R."/>
            <person name="Labutti K."/>
            <person name="Andreopoulos B."/>
            <person name="Lipzen A."/>
            <person name="Chen C."/>
            <person name="Yanf M."/>
            <person name="Daum C."/>
            <person name="Ng V."/>
            <person name="Clum A."/>
            <person name="Steindorff A."/>
            <person name="Ohm R."/>
            <person name="Martin F."/>
            <person name="Silar P."/>
            <person name="Natvig D."/>
            <person name="Lalanne C."/>
            <person name="Gautier V."/>
            <person name="Ament-Velasquez S.L."/>
            <person name="Kruys A."/>
            <person name="Hutchinson M.I."/>
            <person name="Powell A.J."/>
            <person name="Barry K."/>
            <person name="Miller A.N."/>
            <person name="Grigoriev I.V."/>
            <person name="Debuchy R."/>
            <person name="Gladieux P."/>
            <person name="Thoren M.H."/>
            <person name="Johannesson H."/>
        </authorList>
    </citation>
    <scope>NUCLEOTIDE SEQUENCE</scope>
    <source>
        <strain evidence="3">CBS 168.71</strain>
    </source>
</reference>
<dbReference type="GO" id="GO:0006629">
    <property type="term" value="P:lipid metabolic process"/>
    <property type="evidence" value="ECO:0007669"/>
    <property type="project" value="InterPro"/>
</dbReference>
<dbReference type="InterPro" id="IPR000909">
    <property type="entry name" value="PLipase_C_PInositol-sp_X_dom"/>
</dbReference>
<dbReference type="Pfam" id="PF00388">
    <property type="entry name" value="PI-PLC-X"/>
    <property type="match status" value="1"/>
</dbReference>
<feature type="domain" description="Phosphatidylinositol-specific phospholipase C X" evidence="2">
    <location>
        <begin position="327"/>
        <end position="502"/>
    </location>
</feature>
<dbReference type="InterPro" id="IPR051057">
    <property type="entry name" value="PI-PLC_domain"/>
</dbReference>
<dbReference type="RefSeq" id="XP_062663605.1">
    <property type="nucleotide sequence ID" value="XM_062805833.1"/>
</dbReference>
<evidence type="ECO:0000313" key="3">
    <source>
        <dbReference type="EMBL" id="KAK3300091.1"/>
    </source>
</evidence>
<dbReference type="SMART" id="SM00148">
    <property type="entry name" value="PLCXc"/>
    <property type="match status" value="1"/>
</dbReference>
<name>A0AAE0LWC5_9PEZI</name>
<dbReference type="PANTHER" id="PTHR13593">
    <property type="match status" value="1"/>
</dbReference>
<keyword evidence="4" id="KW-1185">Reference proteome</keyword>
<feature type="region of interest" description="Disordered" evidence="1">
    <location>
        <begin position="188"/>
        <end position="237"/>
    </location>
</feature>
<protein>
    <submittedName>
        <fullName evidence="3">PLC-like phosphodiesterase</fullName>
    </submittedName>
</protein>
<dbReference type="CDD" id="cd08586">
    <property type="entry name" value="PI-PLCc_BcPLC_like"/>
    <property type="match status" value="1"/>
</dbReference>
<dbReference type="PANTHER" id="PTHR13593:SF113">
    <property type="entry name" value="SI:DKEY-266F7.9"/>
    <property type="match status" value="1"/>
</dbReference>
<evidence type="ECO:0000259" key="2">
    <source>
        <dbReference type="SMART" id="SM00148"/>
    </source>
</evidence>
<comment type="caution">
    <text evidence="3">The sequence shown here is derived from an EMBL/GenBank/DDBJ whole genome shotgun (WGS) entry which is preliminary data.</text>
</comment>
<sequence length="676" mass="73200">MEGFPHPVLVIHYHRSLSMYDQVIQRLTNYTMDRLLEDPRDNELPLAPDDDPSQSLIIRTGNGRLDLRVRHGNLPPQLRDEAAMAVRTASDSHAFEVKSRGIRDIVVPALAAAALFALVVLRPLKALPIRSSMSCQMEKTTFVPAYRCGVTAAAELPTALPTLTIRNLTVTLLELKLVERLESHPHPHLHKAKGLVKVSSHVTSPEESHEPDAPLPSATTAQHEEPPPPSKQDIAGVTISPFSGCHTSVYAPDPTLHEQLRLTFEDPATGHLYSAEIPASSRRSIVLRALAQDTEAETKEFTAIYLPQHAHLALFSSANLSSWMSTLDGTLPLSALSIPGTHNSPTCHVALPSVRCQAVPVLDQLHNGVRFLDVRVSCPSYDNSTPAPPPSNGTTTTTTTTTTPTAPPTPELSLVHSAFPISLTGPKYLSTLLATLYAFLDAHPSETVLLSLKREGTGRGSDADLSQILHTHYITPHRARWYTAARVPTLAQARGRIVLVRRFRLAKAKRRGEEGEAWEGGIDGSVWPDNVADGTCGSGTIRIQDYYGIGSGAEIQRKVRFAQEGLERAAQGVVRSSGSGGGSGGPGPETPLFINFLSASNFFNASCWPDRIAVKINPSMIEYLCMGHGAPGKGPAELDIGDAATGIVVTDWVGHHGDWDLVRCIVGWNARLQLRQ</sequence>